<evidence type="ECO:0000313" key="4">
    <source>
        <dbReference type="EMBL" id="KAK0752192.1"/>
    </source>
</evidence>
<sequence length="364" mass="39330">MIPSPNLSLSPPPSQSDLSREIKKTNMTQVANIPIIDISDDAQDQAQVARDLVDAAIEHGFIYIKNTGNDIPLKAIDAAFELSKKLFAAPLEEKQSCAIQQNNRGWTAMQYETLDPKNQKVGDLKEAFNFGEFINHKAQQPLPPSIASHESQISAFRDLCYHLTLKLNTLLGIGLQVTPPDFFTKAHLRTTGPSGTTLRLLHYPPAPTPPPPDTMRAGAHSDYGSLTLLFRLPPPNQPDTAGAGAGDGLEILTPSGTWEPVPVCPSGTEAAEAPPILVNVGDLLSYWTGGLLRSTVHRVVFPEGREGGGGERYSIAYFCHPAGGVRGFVGREGGKGSNGGVMTADEHLQMRLKASYLELYKDED</sequence>
<keyword evidence="2" id="KW-0479">Metal-binding</keyword>
<dbReference type="Gene3D" id="2.60.120.330">
    <property type="entry name" value="B-lactam Antibiotic, Isopenicillin N Synthase, Chain"/>
    <property type="match status" value="1"/>
</dbReference>
<evidence type="ECO:0000256" key="2">
    <source>
        <dbReference type="RuleBase" id="RU003682"/>
    </source>
</evidence>
<dbReference type="InterPro" id="IPR005123">
    <property type="entry name" value="Oxoglu/Fe-dep_dioxygenase_dom"/>
</dbReference>
<dbReference type="EMBL" id="JAUKUD010000002">
    <property type="protein sequence ID" value="KAK0752192.1"/>
    <property type="molecule type" value="Genomic_DNA"/>
</dbReference>
<dbReference type="GO" id="GO:0044283">
    <property type="term" value="P:small molecule biosynthetic process"/>
    <property type="evidence" value="ECO:0007669"/>
    <property type="project" value="UniProtKB-ARBA"/>
</dbReference>
<comment type="similarity">
    <text evidence="1 2">Belongs to the iron/ascorbate-dependent oxidoreductase family.</text>
</comment>
<gene>
    <name evidence="4" type="ORF">B0T18DRAFT_404321</name>
</gene>
<name>A0AA40KB48_9PEZI</name>
<dbReference type="Proteomes" id="UP001172155">
    <property type="component" value="Unassembled WGS sequence"/>
</dbReference>
<dbReference type="Pfam" id="PF03171">
    <property type="entry name" value="2OG-FeII_Oxy"/>
    <property type="match status" value="1"/>
</dbReference>
<evidence type="ECO:0000259" key="3">
    <source>
        <dbReference type="PROSITE" id="PS51471"/>
    </source>
</evidence>
<dbReference type="PROSITE" id="PS51471">
    <property type="entry name" value="FE2OG_OXY"/>
    <property type="match status" value="1"/>
</dbReference>
<proteinExistence type="inferred from homology"/>
<protein>
    <recommendedName>
        <fullName evidence="3">Fe2OG dioxygenase domain-containing protein</fullName>
    </recommendedName>
</protein>
<dbReference type="PANTHER" id="PTHR47990">
    <property type="entry name" value="2-OXOGLUTARATE (2OG) AND FE(II)-DEPENDENT OXYGENASE SUPERFAMILY PROTEIN-RELATED"/>
    <property type="match status" value="1"/>
</dbReference>
<accession>A0AA40KB48</accession>
<comment type="caution">
    <text evidence="4">The sequence shown here is derived from an EMBL/GenBank/DDBJ whole genome shotgun (WGS) entry which is preliminary data.</text>
</comment>
<dbReference type="Pfam" id="PF14226">
    <property type="entry name" value="DIOX_N"/>
    <property type="match status" value="1"/>
</dbReference>
<dbReference type="GO" id="GO:0046872">
    <property type="term" value="F:metal ion binding"/>
    <property type="evidence" value="ECO:0007669"/>
    <property type="project" value="UniProtKB-KW"/>
</dbReference>
<dbReference type="AlphaFoldDB" id="A0AA40KB48"/>
<dbReference type="InterPro" id="IPR050231">
    <property type="entry name" value="Iron_ascorbate_oxido_reductase"/>
</dbReference>
<evidence type="ECO:0000313" key="5">
    <source>
        <dbReference type="Proteomes" id="UP001172155"/>
    </source>
</evidence>
<dbReference type="SUPFAM" id="SSF51197">
    <property type="entry name" value="Clavaminate synthase-like"/>
    <property type="match status" value="1"/>
</dbReference>
<dbReference type="InterPro" id="IPR026992">
    <property type="entry name" value="DIOX_N"/>
</dbReference>
<feature type="domain" description="Fe2OG dioxygenase" evidence="3">
    <location>
        <begin position="194"/>
        <end position="321"/>
    </location>
</feature>
<keyword evidence="2" id="KW-0560">Oxidoreductase</keyword>
<keyword evidence="5" id="KW-1185">Reference proteome</keyword>
<evidence type="ECO:0000256" key="1">
    <source>
        <dbReference type="ARBA" id="ARBA00008056"/>
    </source>
</evidence>
<dbReference type="FunFam" id="2.60.120.330:FF:000051">
    <property type="entry name" value="Clavaminate synthase-like protein"/>
    <property type="match status" value="1"/>
</dbReference>
<organism evidence="4 5">
    <name type="scientific">Schizothecium vesticola</name>
    <dbReference type="NCBI Taxonomy" id="314040"/>
    <lineage>
        <taxon>Eukaryota</taxon>
        <taxon>Fungi</taxon>
        <taxon>Dikarya</taxon>
        <taxon>Ascomycota</taxon>
        <taxon>Pezizomycotina</taxon>
        <taxon>Sordariomycetes</taxon>
        <taxon>Sordariomycetidae</taxon>
        <taxon>Sordariales</taxon>
        <taxon>Schizotheciaceae</taxon>
        <taxon>Schizothecium</taxon>
    </lineage>
</organism>
<dbReference type="InterPro" id="IPR044861">
    <property type="entry name" value="IPNS-like_FE2OG_OXY"/>
</dbReference>
<keyword evidence="2" id="KW-0408">Iron</keyword>
<dbReference type="GO" id="GO:0016491">
    <property type="term" value="F:oxidoreductase activity"/>
    <property type="evidence" value="ECO:0007669"/>
    <property type="project" value="UniProtKB-KW"/>
</dbReference>
<dbReference type="InterPro" id="IPR027443">
    <property type="entry name" value="IPNS-like_sf"/>
</dbReference>
<reference evidence="4" key="1">
    <citation type="submission" date="2023-06" db="EMBL/GenBank/DDBJ databases">
        <title>Genome-scale phylogeny and comparative genomics of the fungal order Sordariales.</title>
        <authorList>
            <consortium name="Lawrence Berkeley National Laboratory"/>
            <person name="Hensen N."/>
            <person name="Bonometti L."/>
            <person name="Westerberg I."/>
            <person name="Brannstrom I.O."/>
            <person name="Guillou S."/>
            <person name="Cros-Aarteil S."/>
            <person name="Calhoun S."/>
            <person name="Haridas S."/>
            <person name="Kuo A."/>
            <person name="Mondo S."/>
            <person name="Pangilinan J."/>
            <person name="Riley R."/>
            <person name="LaButti K."/>
            <person name="Andreopoulos B."/>
            <person name="Lipzen A."/>
            <person name="Chen C."/>
            <person name="Yanf M."/>
            <person name="Daum C."/>
            <person name="Ng V."/>
            <person name="Clum A."/>
            <person name="Steindorff A."/>
            <person name="Ohm R."/>
            <person name="Martin F."/>
            <person name="Silar P."/>
            <person name="Natvig D."/>
            <person name="Lalanne C."/>
            <person name="Gautier V."/>
            <person name="Ament-velasquez S.L."/>
            <person name="Kruys A."/>
            <person name="Hutchinson M.I."/>
            <person name="Powell A.J."/>
            <person name="Barry K."/>
            <person name="Miller A.N."/>
            <person name="Grigoriev I.V."/>
            <person name="Debuchy R."/>
            <person name="Gladieux P."/>
            <person name="Thoren M.H."/>
            <person name="Johannesson H."/>
        </authorList>
    </citation>
    <scope>NUCLEOTIDE SEQUENCE</scope>
    <source>
        <strain evidence="4">SMH3187-1</strain>
    </source>
</reference>